<dbReference type="InterPro" id="IPR003965">
    <property type="entry name" value="Fatty_acid_synthase"/>
</dbReference>
<comment type="catalytic activity">
    <reaction evidence="13">
        <text>(9Z)-octadecenoyl-[ACP] + H2O = (9Z)-octadecenoate + holo-[ACP] + H(+)</text>
        <dbReference type="Rhea" id="RHEA:15057"/>
        <dbReference type="Rhea" id="RHEA-COMP:9685"/>
        <dbReference type="Rhea" id="RHEA-COMP:9924"/>
        <dbReference type="ChEBI" id="CHEBI:15377"/>
        <dbReference type="ChEBI" id="CHEBI:15378"/>
        <dbReference type="ChEBI" id="CHEBI:30823"/>
        <dbReference type="ChEBI" id="CHEBI:64479"/>
        <dbReference type="ChEBI" id="CHEBI:78783"/>
        <dbReference type="EC" id="3.1.2.14"/>
    </reaction>
</comment>
<dbReference type="GO" id="GO:0005835">
    <property type="term" value="C:fatty acid synthase complex"/>
    <property type="evidence" value="ECO:0007669"/>
    <property type="project" value="UniProtKB-UniRule"/>
</dbReference>
<evidence type="ECO:0000256" key="13">
    <source>
        <dbReference type="ARBA" id="ARBA00048536"/>
    </source>
</evidence>
<dbReference type="Pfam" id="PF13452">
    <property type="entry name" value="FAS1_DH_region"/>
    <property type="match status" value="1"/>
</dbReference>
<dbReference type="Gene3D" id="3.40.366.10">
    <property type="entry name" value="Malonyl-Coenzyme A Acyl Carrier Protein, domain 2"/>
    <property type="match status" value="3"/>
</dbReference>
<keyword evidence="8" id="KW-0456">Lyase</keyword>
<reference evidence="19" key="2">
    <citation type="journal article" date="2023" name="IMA Fungus">
        <title>Comparative genomic study of the Penicillium genus elucidates a diverse pangenome and 15 lateral gene transfer events.</title>
        <authorList>
            <person name="Petersen C."/>
            <person name="Sorensen T."/>
            <person name="Nielsen M.R."/>
            <person name="Sondergaard T.E."/>
            <person name="Sorensen J.L."/>
            <person name="Fitzpatrick D.A."/>
            <person name="Frisvad J.C."/>
            <person name="Nielsen K.L."/>
        </authorList>
    </citation>
    <scope>NUCLEOTIDE SEQUENCE</scope>
    <source>
        <strain evidence="19">IBT 29677</strain>
    </source>
</reference>
<keyword evidence="6 16" id="KW-0560">Oxidoreductase</keyword>
<dbReference type="SUPFAM" id="SSF51395">
    <property type="entry name" value="FMN-linked oxidoreductases"/>
    <property type="match status" value="1"/>
</dbReference>
<dbReference type="Pfam" id="PF17828">
    <property type="entry name" value="FAS_N"/>
    <property type="match status" value="1"/>
</dbReference>
<comment type="catalytic activity">
    <reaction evidence="11">
        <text>acetyl-CoA + n malonyl-CoA + 2n NADPH + 4n H(+) = a long-chain-acyl-CoA + n CoA + n CO2 + 2n NADP(+).</text>
        <dbReference type="EC" id="2.3.1.86"/>
    </reaction>
</comment>
<evidence type="ECO:0000256" key="8">
    <source>
        <dbReference type="ARBA" id="ARBA00023239"/>
    </source>
</evidence>
<name>A0A9W9VPX1_9EURO</name>
<dbReference type="InterPro" id="IPR040883">
    <property type="entry name" value="FAS_meander"/>
</dbReference>
<gene>
    <name evidence="19" type="ORF">N7509_009674</name>
</gene>
<dbReference type="FunFam" id="3.40.366.10:FF:000006">
    <property type="entry name" value="Fatty acid synthase beta subunit dehydratase"/>
    <property type="match status" value="1"/>
</dbReference>
<evidence type="ECO:0000256" key="15">
    <source>
        <dbReference type="ARBA" id="ARBA00048835"/>
    </source>
</evidence>
<comment type="catalytic activity">
    <reaction evidence="14">
        <text>a 2,3-saturated acyl-[ACP] + NAD(+) = a (2E)-enoyl-[ACP] + NADH + H(+)</text>
        <dbReference type="Rhea" id="RHEA:10240"/>
        <dbReference type="Rhea" id="RHEA-COMP:9925"/>
        <dbReference type="Rhea" id="RHEA-COMP:9926"/>
        <dbReference type="ChEBI" id="CHEBI:15378"/>
        <dbReference type="ChEBI" id="CHEBI:57540"/>
        <dbReference type="ChEBI" id="CHEBI:57945"/>
        <dbReference type="ChEBI" id="CHEBI:78784"/>
        <dbReference type="ChEBI" id="CHEBI:78785"/>
        <dbReference type="EC" id="1.3.1.9"/>
    </reaction>
</comment>
<dbReference type="InterPro" id="IPR014043">
    <property type="entry name" value="Acyl_transferase_dom"/>
</dbReference>
<dbReference type="Proteomes" id="UP001147747">
    <property type="component" value="Unassembled WGS sequence"/>
</dbReference>
<dbReference type="GO" id="GO:0004321">
    <property type="term" value="F:fatty-acyl-CoA synthase activity"/>
    <property type="evidence" value="ECO:0007669"/>
    <property type="project" value="UniProtKB-EC"/>
</dbReference>
<evidence type="ECO:0000313" key="20">
    <source>
        <dbReference type="Proteomes" id="UP001147747"/>
    </source>
</evidence>
<dbReference type="GO" id="GO:0006633">
    <property type="term" value="P:fatty acid biosynthetic process"/>
    <property type="evidence" value="ECO:0007669"/>
    <property type="project" value="InterPro"/>
</dbReference>
<keyword evidence="7 16" id="KW-0520">NAD</keyword>
<dbReference type="PRINTS" id="PR01483">
    <property type="entry name" value="FASYNTHASE"/>
</dbReference>
<keyword evidence="3 16" id="KW-0808">Transferase</keyword>
<keyword evidence="4 16" id="KW-0378">Hydrolase</keyword>
<dbReference type="EMBL" id="JAPZBU010000009">
    <property type="protein sequence ID" value="KAJ5387133.1"/>
    <property type="molecule type" value="Genomic_DNA"/>
</dbReference>
<dbReference type="InterPro" id="IPR050830">
    <property type="entry name" value="Fungal_FAS"/>
</dbReference>
<dbReference type="Gene3D" id="6.10.60.10">
    <property type="match status" value="1"/>
</dbReference>
<evidence type="ECO:0000256" key="14">
    <source>
        <dbReference type="ARBA" id="ARBA00048572"/>
    </source>
</evidence>
<comment type="caution">
    <text evidence="19">The sequence shown here is derived from an EMBL/GenBank/DDBJ whole genome shotgun (WGS) entry which is preliminary data.</text>
</comment>
<comment type="catalytic activity">
    <reaction evidence="15">
        <text>holo-[ACP] + acetyl-CoA = acetyl-[ACP] + CoA</text>
        <dbReference type="Rhea" id="RHEA:41788"/>
        <dbReference type="Rhea" id="RHEA-COMP:9621"/>
        <dbReference type="Rhea" id="RHEA-COMP:9685"/>
        <dbReference type="ChEBI" id="CHEBI:57287"/>
        <dbReference type="ChEBI" id="CHEBI:57288"/>
        <dbReference type="ChEBI" id="CHEBI:64479"/>
        <dbReference type="ChEBI" id="CHEBI:78446"/>
        <dbReference type="EC" id="2.3.1.38"/>
    </reaction>
</comment>
<dbReference type="GO" id="GO:0004312">
    <property type="term" value="F:fatty acid synthase activity"/>
    <property type="evidence" value="ECO:0007669"/>
    <property type="project" value="InterPro"/>
</dbReference>
<evidence type="ECO:0000256" key="11">
    <source>
        <dbReference type="ARBA" id="ARBA00048237"/>
    </source>
</evidence>
<organism evidence="19 20">
    <name type="scientific">Penicillium cosmopolitanum</name>
    <dbReference type="NCBI Taxonomy" id="1131564"/>
    <lineage>
        <taxon>Eukaryota</taxon>
        <taxon>Fungi</taxon>
        <taxon>Dikarya</taxon>
        <taxon>Ascomycota</taxon>
        <taxon>Pezizomycotina</taxon>
        <taxon>Eurotiomycetes</taxon>
        <taxon>Eurotiomycetidae</taxon>
        <taxon>Eurotiales</taxon>
        <taxon>Aspergillaceae</taxon>
        <taxon>Penicillium</taxon>
    </lineage>
</organism>
<evidence type="ECO:0000256" key="16">
    <source>
        <dbReference type="PIRNR" id="PIRNR005562"/>
    </source>
</evidence>
<evidence type="ECO:0000256" key="10">
    <source>
        <dbReference type="ARBA" id="ARBA00033756"/>
    </source>
</evidence>
<comment type="catalytic activity">
    <reaction evidence="12">
        <text>holo-[ACP] + malonyl-CoA = malonyl-[ACP] + CoA</text>
        <dbReference type="Rhea" id="RHEA:41792"/>
        <dbReference type="Rhea" id="RHEA-COMP:9623"/>
        <dbReference type="Rhea" id="RHEA-COMP:9685"/>
        <dbReference type="ChEBI" id="CHEBI:57287"/>
        <dbReference type="ChEBI" id="CHEBI:57384"/>
        <dbReference type="ChEBI" id="CHEBI:64479"/>
        <dbReference type="ChEBI" id="CHEBI:78449"/>
        <dbReference type="EC" id="2.3.1.39"/>
    </reaction>
</comment>
<sequence>MNPSTIRLGSNPVVIPVPSESYNIAEELSHGFDKSLESHEKERSPAELVLRFITYLSRQKATIAASSYPGTDQFLQELCNFYERSVLEEFDIHTHAGNVTDASQFGLELLRLHYTTYLNPQIPLKLKMTSLFRAASTENANIYAIFGGQGNTREYWQEIQQLYNAYEPLVKPLVVALDDHLSALACHPAAKNQFSHGLRVLDWLKNTKDSPSSEYLLSAPVSLPLIGLLQCMSLHALLAGLGISPREIPFVFKQIHGHSQGIVVAAVAASAASWEDWYQHSIQAITILYWIGVRSQQAFADAPPSPNQISEIAQRGQGEPSPMLSVSNTQRHILLQQINRVNDALPISKHIAVSLVNSDTGFVVSGPRRALIALSDIIQKDIPKESQHRVPFSKRRAVPSLTFLPVSLPFHSNILSSAVDAALEDLKDVRILRSQLRIPVNQTAGGFPWKDGSETNIVPDLVRLVTVLPVNWKDQSFDGATHVIDFGPGLGSGIGALAQRSLQGTGTRTISANVLTKKQSSALGSRLELFDRHNVFQGTDWSSSFGPEVIQTAAGMHIATRFSRLLGLPPFMIAGMTPTTAHIPLVAKAMQAGYHIELAGGAYHSPARLTEALEKLRPQMPKGRAVALNIIYINPRAIAWQIPLIQKLVAEGYPIDSITVGGGVPSLDVATQYITTLGLRYISFKPGSIAAIQSVLQIARANPSFPVVLQWTGGRGGGHHSFEDFHQPILDTYDEIRHCSNIILVAGSGFGFVDDVNPYLTGTWSQSRGKAAAMPFDGILFGSRVMTCLEANTATGSKSCIANSEGLKDNQWEGTLKGSCGGIISIKSEMGEAMHVVATRGAIFWAEMDSTIFGLSKDKQLPVLQARRSEITRRLNRDFQKVWFGHNAKTNSASDIRHMTYAEVLHRMISLMFLPVPRGWIDESYHTIFLDFFLRTEERHASPIIPEPAISALTRSDPVKAIQNLGCTHPAIYDSLLSTEDMHYFLQICRRPNQKPVPFVPVLDMNFESWFKKDSLWQSEDLAAVQDQDAQRTLILQGPVAVRSINKIDEPVKDVMNAINDGNLSLLLDTGKYGDPEKLKYEEFLAPFSVISDAEKCQSELRATEPSWKTAFLTHPVFFQDRGFVANPLSKILTPTHASIHKGEDAVAFGLYNDNGEFREHVTVERNGQQIAMHLWTYVSISDGPVPLSLLYEYHPEASYCPIWETTDDRAERIYTFYENIWLGKSLNGPKTPVDFMRPHEKSAVVEKSAVQAFIEATNYMGACAVPLDFSIVLAWGAISRALLQRPVQGDLLTLVHLSNKFEVQTAENSFQIGDRVTASAQIRKISLGNSGKLIEISCDLKRHETVIVTITSEFLIRGSCNSSDDRYLFSKSKRDSTQVAFSSSEEQSILISKPWIRWDYPTSSELDKSDLIFQVETTCQEQVQSTRGGVYVILQGQRQRRVGTVDYAGEVSVTNPVIEMLDRRGQPFHPHHPLENAIPLPCEELLILSSSNTEYSHASGDFNPIHTSPVFSNYVQLPGTISHGMKTSAQVRYAVTKWAAEGDERRICLYNVSFVGMVLPGDTLRISLQHVAMKNGLKVVQIDVSKQDSGEKVLSGETHIHQPRTAFFFAGQGSQQASMGMDLYERSPIARNLWDRCDAYFEDQFGFQLRKIVCENPTELVIQFGGPRGRQLRQNYMQMVYEIPEDGTIRLRRMFPEVSAETTAYRFRYPGGLLFATQFAQPALTVMEMASFQDAASRQVVPQNAVFAGHSLGEYAALAAVTDFVALEKLLYVVFCRGLTMQAAVERDDLNRSSYGMVAVDPYRVSSAFNDSGLQTAVTLVSRHAGFVEIVNFNVSSRQYICAGDLRALDCLQHVLDALSIKYTSDLDALETLIRQQSIAYKEVQASTLQLSRGRATVPLAGIDVPFHSSQLKPMIEPFRRILSTILDLRGAINPAQLVGRYVPNLTGTPFSLDPSYIKAILARTGSTHLRHILDHWESEWGSRIRRERALLSGIGQ</sequence>
<comment type="catalytic activity">
    <reaction evidence="1">
        <text>a (3R)-hydroxyacyl-[ACP] = a (2E)-enoyl-[ACP] + H2O</text>
        <dbReference type="Rhea" id="RHEA:13097"/>
        <dbReference type="Rhea" id="RHEA-COMP:9925"/>
        <dbReference type="Rhea" id="RHEA-COMP:9945"/>
        <dbReference type="ChEBI" id="CHEBI:15377"/>
        <dbReference type="ChEBI" id="CHEBI:78784"/>
        <dbReference type="ChEBI" id="CHEBI:78827"/>
        <dbReference type="EC" id="4.2.1.59"/>
    </reaction>
</comment>
<feature type="domain" description="Malonyl-CoA:ACP transacylase (MAT)" evidence="18">
    <location>
        <begin position="1609"/>
        <end position="1990"/>
    </location>
</feature>
<dbReference type="RefSeq" id="XP_056484931.1">
    <property type="nucleotide sequence ID" value="XM_056634311.1"/>
</dbReference>
<evidence type="ECO:0000256" key="5">
    <source>
        <dbReference type="ARBA" id="ARBA00022857"/>
    </source>
</evidence>
<keyword evidence="20" id="KW-1185">Reference proteome</keyword>
<dbReference type="GO" id="GO:0004318">
    <property type="term" value="F:enoyl-[acyl-carrier-protein] reductase (NADH) activity"/>
    <property type="evidence" value="ECO:0007669"/>
    <property type="project" value="UniProtKB-UniRule"/>
</dbReference>
<evidence type="ECO:0000256" key="2">
    <source>
        <dbReference type="ARBA" id="ARBA00010009"/>
    </source>
</evidence>
<dbReference type="Pfam" id="PF08354">
    <property type="entry name" value="Fas1-AflB-like_hel"/>
    <property type="match status" value="1"/>
</dbReference>
<comment type="subunit">
    <text evidence="10">[Alpha(6)beta(6)] hexamers of two multifunctional subunits (alpha and beta).</text>
</comment>
<dbReference type="Pfam" id="PF17951">
    <property type="entry name" value="FAS_meander"/>
    <property type="match status" value="1"/>
</dbReference>
<protein>
    <recommendedName>
        <fullName evidence="18">Malonyl-CoA:ACP transacylase (MAT) domain-containing protein</fullName>
    </recommendedName>
</protein>
<dbReference type="Pfam" id="PF00698">
    <property type="entry name" value="Acyl_transf_1"/>
    <property type="match status" value="1"/>
</dbReference>
<dbReference type="SUPFAM" id="SSF52151">
    <property type="entry name" value="FabD/lysophospholipase-like"/>
    <property type="match status" value="2"/>
</dbReference>
<dbReference type="GO" id="GO:0004314">
    <property type="term" value="F:[acyl-carrier-protein] S-malonyltransferase activity"/>
    <property type="evidence" value="ECO:0007669"/>
    <property type="project" value="UniProtKB-EC"/>
</dbReference>
<proteinExistence type="inferred from homology"/>
<dbReference type="PANTHER" id="PTHR10982:SF21">
    <property type="entry name" value="FATTY ACID SYNTHASE SUBUNIT BETA"/>
    <property type="match status" value="1"/>
</dbReference>
<dbReference type="Gene3D" id="6.20.240.10">
    <property type="match status" value="1"/>
</dbReference>
<dbReference type="SUPFAM" id="SSF54637">
    <property type="entry name" value="Thioesterase/thiol ester dehydrase-isomerase"/>
    <property type="match status" value="1"/>
</dbReference>
<dbReference type="InterPro" id="IPR039569">
    <property type="entry name" value="FAS1-like_DH_region"/>
</dbReference>
<evidence type="ECO:0000256" key="1">
    <source>
        <dbReference type="ARBA" id="ARBA00001055"/>
    </source>
</evidence>
<dbReference type="InterPro" id="IPR041099">
    <property type="entry name" value="FAS1_N"/>
</dbReference>
<evidence type="ECO:0000259" key="18">
    <source>
        <dbReference type="SMART" id="SM00827"/>
    </source>
</evidence>
<dbReference type="GO" id="GO:0016297">
    <property type="term" value="F:fatty acyl-[ACP] hydrolase activity"/>
    <property type="evidence" value="ECO:0007669"/>
    <property type="project" value="UniProtKB-EC"/>
</dbReference>
<evidence type="ECO:0000256" key="9">
    <source>
        <dbReference type="ARBA" id="ARBA00023268"/>
    </source>
</evidence>
<dbReference type="Gene3D" id="1.20.930.70">
    <property type="match status" value="1"/>
</dbReference>
<accession>A0A9W9VPX1</accession>
<dbReference type="OrthoDB" id="5417908at2759"/>
<dbReference type="InterPro" id="IPR016035">
    <property type="entry name" value="Acyl_Trfase/lysoPLipase"/>
</dbReference>
<evidence type="ECO:0000256" key="4">
    <source>
        <dbReference type="ARBA" id="ARBA00022801"/>
    </source>
</evidence>
<comment type="similarity">
    <text evidence="2 16">Belongs to the fungal fatty acid synthetase subunit beta family.</text>
</comment>
<dbReference type="Gene3D" id="3.30.70.3330">
    <property type="match status" value="1"/>
</dbReference>
<dbReference type="InterPro" id="IPR002539">
    <property type="entry name" value="MaoC-like_dom"/>
</dbReference>
<evidence type="ECO:0000256" key="3">
    <source>
        <dbReference type="ARBA" id="ARBA00022679"/>
    </source>
</evidence>
<dbReference type="Gene3D" id="3.30.1120.100">
    <property type="match status" value="1"/>
</dbReference>
<dbReference type="InterPro" id="IPR032088">
    <property type="entry name" value="SAT"/>
</dbReference>
<evidence type="ECO:0000256" key="7">
    <source>
        <dbReference type="ARBA" id="ARBA00023027"/>
    </source>
</evidence>
<dbReference type="FunFam" id="3.20.20.70:FF:000078">
    <property type="entry name" value="Fatty acid synthase beta subunit dehydratase"/>
    <property type="match status" value="1"/>
</dbReference>
<dbReference type="PIRSF" id="PIRSF005562">
    <property type="entry name" value="FAS_yeast_beta"/>
    <property type="match status" value="1"/>
</dbReference>
<dbReference type="PANTHER" id="PTHR10982">
    <property type="entry name" value="MALONYL COA-ACYL CARRIER PROTEIN TRANSACYLASE"/>
    <property type="match status" value="1"/>
</dbReference>
<evidence type="ECO:0000256" key="17">
    <source>
        <dbReference type="PIRSR" id="PIRSR005562-1"/>
    </source>
</evidence>
<dbReference type="InterPro" id="IPR029069">
    <property type="entry name" value="HotDog_dom_sf"/>
</dbReference>
<feature type="active site" description="For acetyltransferase activity" evidence="17">
    <location>
        <position position="259"/>
    </location>
</feature>
<keyword evidence="9" id="KW-0511">Multifunctional enzyme</keyword>
<evidence type="ECO:0000256" key="6">
    <source>
        <dbReference type="ARBA" id="ARBA00023002"/>
    </source>
</evidence>
<dbReference type="Gene3D" id="1.20.1050.120">
    <property type="match status" value="1"/>
</dbReference>
<evidence type="ECO:0000256" key="12">
    <source>
        <dbReference type="ARBA" id="ARBA00048462"/>
    </source>
</evidence>
<dbReference type="InterPro" id="IPR001227">
    <property type="entry name" value="Ac_transferase_dom_sf"/>
</dbReference>
<dbReference type="GO" id="GO:0004313">
    <property type="term" value="F:[acyl-carrier-protein] S-acetyltransferase activity"/>
    <property type="evidence" value="ECO:0007669"/>
    <property type="project" value="UniProtKB-EC"/>
</dbReference>
<keyword evidence="5 16" id="KW-0521">NADP</keyword>
<dbReference type="Pfam" id="PF16073">
    <property type="entry name" value="SAT"/>
    <property type="match status" value="1"/>
</dbReference>
<dbReference type="InterPro" id="IPR016452">
    <property type="entry name" value="Fas1/AflB-like"/>
</dbReference>
<dbReference type="CDD" id="cd03447">
    <property type="entry name" value="FAS_MaoC"/>
    <property type="match status" value="1"/>
</dbReference>
<feature type="active site" description="For malonyltransferase activity" evidence="17">
    <location>
        <position position="1752"/>
    </location>
</feature>
<evidence type="ECO:0000313" key="19">
    <source>
        <dbReference type="EMBL" id="KAJ5387133.1"/>
    </source>
</evidence>
<dbReference type="Pfam" id="PF01575">
    <property type="entry name" value="MaoC_dehydratas"/>
    <property type="match status" value="1"/>
</dbReference>
<dbReference type="Gene3D" id="3.10.129.10">
    <property type="entry name" value="Hotdog Thioesterase"/>
    <property type="match status" value="1"/>
</dbReference>
<dbReference type="InterPro" id="IPR013785">
    <property type="entry name" value="Aldolase_TIM"/>
</dbReference>
<reference evidence="19" key="1">
    <citation type="submission" date="2022-12" db="EMBL/GenBank/DDBJ databases">
        <authorList>
            <person name="Petersen C."/>
        </authorList>
    </citation>
    <scope>NUCLEOTIDE SEQUENCE</scope>
    <source>
        <strain evidence="19">IBT 29677</strain>
    </source>
</reference>
<dbReference type="Gene3D" id="3.20.20.70">
    <property type="entry name" value="Aldolase class I"/>
    <property type="match status" value="1"/>
</dbReference>
<dbReference type="GO" id="GO:0019171">
    <property type="term" value="F:(3R)-hydroxyacyl-[acyl-carrier-protein] dehydratase activity"/>
    <property type="evidence" value="ECO:0007669"/>
    <property type="project" value="UniProtKB-EC"/>
</dbReference>
<dbReference type="InterPro" id="IPR013565">
    <property type="entry name" value="Fas1/AflB-like_central"/>
</dbReference>
<dbReference type="GeneID" id="81373291"/>
<dbReference type="SMART" id="SM00827">
    <property type="entry name" value="PKS_AT"/>
    <property type="match status" value="1"/>
</dbReference>
<dbReference type="Pfam" id="PF22235">
    <property type="entry name" value="FAS1_thioest_ins"/>
    <property type="match status" value="1"/>
</dbReference>